<dbReference type="InterPro" id="IPR007820">
    <property type="entry name" value="AbrB_fam"/>
</dbReference>
<dbReference type="EMBL" id="CCDI010000001">
    <property type="protein sequence ID" value="CDQ22034.1"/>
    <property type="molecule type" value="Genomic_DNA"/>
</dbReference>
<feature type="transmembrane region" description="Helical" evidence="1">
    <location>
        <begin position="316"/>
        <end position="337"/>
    </location>
</feature>
<dbReference type="InterPro" id="IPR017516">
    <property type="entry name" value="AbrB_dup"/>
</dbReference>
<dbReference type="PIRSF" id="PIRSF038991">
    <property type="entry name" value="Protein_AbrB"/>
    <property type="match status" value="1"/>
</dbReference>
<dbReference type="GO" id="GO:0016020">
    <property type="term" value="C:membrane"/>
    <property type="evidence" value="ECO:0007669"/>
    <property type="project" value="InterPro"/>
</dbReference>
<dbReference type="Pfam" id="PF05145">
    <property type="entry name" value="AbrB"/>
    <property type="match status" value="1"/>
</dbReference>
<feature type="transmembrane region" description="Helical" evidence="1">
    <location>
        <begin position="175"/>
        <end position="195"/>
    </location>
</feature>
<name>A0A024P182_9BACI</name>
<feature type="transmembrane region" description="Helical" evidence="1">
    <location>
        <begin position="261"/>
        <end position="284"/>
    </location>
</feature>
<comment type="caution">
    <text evidence="2">The sequence shown here is derived from an EMBL/GenBank/DDBJ whole genome shotgun (WGS) entry which is preliminary data.</text>
</comment>
<dbReference type="NCBIfam" id="TIGR03082">
    <property type="entry name" value="Gneg_AbrB_dup"/>
    <property type="match status" value="2"/>
</dbReference>
<feature type="transmembrane region" description="Helical" evidence="1">
    <location>
        <begin position="231"/>
        <end position="249"/>
    </location>
</feature>
<protein>
    <submittedName>
        <fullName evidence="2">Membrane protein AbrB duplication</fullName>
    </submittedName>
</protein>
<dbReference type="GO" id="GO:0010468">
    <property type="term" value="P:regulation of gene expression"/>
    <property type="evidence" value="ECO:0007669"/>
    <property type="project" value="InterPro"/>
</dbReference>
<feature type="transmembrane region" description="Helical" evidence="1">
    <location>
        <begin position="20"/>
        <end position="44"/>
    </location>
</feature>
<evidence type="ECO:0000313" key="3">
    <source>
        <dbReference type="Proteomes" id="UP000028868"/>
    </source>
</evidence>
<keyword evidence="1" id="KW-0812">Transmembrane</keyword>
<feature type="transmembrane region" description="Helical" evidence="1">
    <location>
        <begin position="56"/>
        <end position="76"/>
    </location>
</feature>
<dbReference type="AlphaFoldDB" id="A0A024P182"/>
<dbReference type="PANTHER" id="PTHR38457">
    <property type="entry name" value="REGULATOR ABRB-RELATED"/>
    <property type="match status" value="1"/>
</dbReference>
<dbReference type="PANTHER" id="PTHR38457:SF1">
    <property type="entry name" value="REGULATOR ABRB-RELATED"/>
    <property type="match status" value="1"/>
</dbReference>
<evidence type="ECO:0000256" key="1">
    <source>
        <dbReference type="SAM" id="Phobius"/>
    </source>
</evidence>
<proteinExistence type="predicted"/>
<keyword evidence="1" id="KW-0472">Membrane</keyword>
<evidence type="ECO:0000313" key="2">
    <source>
        <dbReference type="EMBL" id="CDQ22034.1"/>
    </source>
</evidence>
<organism evidence="2 3">
    <name type="scientific">Halobacillus karajensis</name>
    <dbReference type="NCBI Taxonomy" id="195088"/>
    <lineage>
        <taxon>Bacteria</taxon>
        <taxon>Bacillati</taxon>
        <taxon>Bacillota</taxon>
        <taxon>Bacilli</taxon>
        <taxon>Bacillales</taxon>
        <taxon>Bacillaceae</taxon>
        <taxon>Halobacillus</taxon>
    </lineage>
</organism>
<sequence>MTRIPMMKTYLVALPGGALFKILGIPIPWILGPIVFVVIAKYCSSLESDTSPIAKSMAFVLLGIQIGLSFTAQTFALIVPYILPYTVLTILMIGFSLIAGLYISKFANIDKMTALVGSSPGGLSAMIAVSDALKGNSALVTIFHTLRLVSVLFIIPFFATHWVSSSSPDGGAGELINTGDGSLWTIPLYVIFALIGWKIRDIVPASLVIVPMLSIGILQSSGAPFYPLPEVLFILAQLIIGAYLGHTVSLREIILSGKTCLYFFILALFTIGLGIGLSFLLSWWTAMNLTTAVLSLAPGGLVEMSITAEQTGGEPAIVSSLQTIRLLIIVLILPFVFKNAYKR</sequence>
<feature type="transmembrane region" description="Helical" evidence="1">
    <location>
        <begin position="202"/>
        <end position="219"/>
    </location>
</feature>
<dbReference type="Proteomes" id="UP000028868">
    <property type="component" value="Unassembled WGS sequence"/>
</dbReference>
<gene>
    <name evidence="2" type="ORF">BN983_00233</name>
</gene>
<feature type="transmembrane region" description="Helical" evidence="1">
    <location>
        <begin position="82"/>
        <end position="103"/>
    </location>
</feature>
<reference evidence="2 3" key="2">
    <citation type="submission" date="2014-05" db="EMBL/GenBank/DDBJ databases">
        <title>Draft genome sequence of Halobacillus karajensis HK-03.</title>
        <authorList>
            <person name="Khelaifia S."/>
            <person name="Croce O."/>
            <person name="Lagier J.C."/>
            <person name="Raoult D."/>
        </authorList>
    </citation>
    <scope>NUCLEOTIDE SEQUENCE [LARGE SCALE GENOMIC DNA]</scope>
    <source>
        <strain evidence="2 3">HD-03</strain>
    </source>
</reference>
<keyword evidence="3" id="KW-1185">Reference proteome</keyword>
<dbReference type="RefSeq" id="WP_231622319.1">
    <property type="nucleotide sequence ID" value="NZ_CCDH010000002.1"/>
</dbReference>
<keyword evidence="1" id="KW-1133">Transmembrane helix</keyword>
<feature type="transmembrane region" description="Helical" evidence="1">
    <location>
        <begin position="138"/>
        <end position="163"/>
    </location>
</feature>
<accession>A0A024P182</accession>
<reference evidence="3" key="1">
    <citation type="submission" date="2014-03" db="EMBL/GenBank/DDBJ databases">
        <authorList>
            <person name="Urmite Genomes U."/>
        </authorList>
    </citation>
    <scope>NUCLEOTIDE SEQUENCE [LARGE SCALE GENOMIC DNA]</scope>
    <source>
        <strain evidence="3">HD-03</strain>
    </source>
</reference>